<keyword evidence="9" id="KW-1185">Reference proteome</keyword>
<dbReference type="InterPro" id="IPR051907">
    <property type="entry name" value="DoxX-like_oxidoreductase"/>
</dbReference>
<dbReference type="PANTHER" id="PTHR33452">
    <property type="entry name" value="OXIDOREDUCTASE CATD-RELATED"/>
    <property type="match status" value="1"/>
</dbReference>
<dbReference type="Pfam" id="PF07681">
    <property type="entry name" value="DoxX"/>
    <property type="match status" value="1"/>
</dbReference>
<name>A0ABN1AKA2_9ACTN</name>
<evidence type="ECO:0000256" key="1">
    <source>
        <dbReference type="ARBA" id="ARBA00004651"/>
    </source>
</evidence>
<accession>A0ABN1AKA2</accession>
<keyword evidence="5 7" id="KW-1133">Transmembrane helix</keyword>
<evidence type="ECO:0000256" key="3">
    <source>
        <dbReference type="ARBA" id="ARBA00022475"/>
    </source>
</evidence>
<feature type="transmembrane region" description="Helical" evidence="7">
    <location>
        <begin position="133"/>
        <end position="152"/>
    </location>
</feature>
<dbReference type="InterPro" id="IPR032808">
    <property type="entry name" value="DoxX"/>
</dbReference>
<keyword evidence="3" id="KW-1003">Cell membrane</keyword>
<dbReference type="Proteomes" id="UP001499895">
    <property type="component" value="Unassembled WGS sequence"/>
</dbReference>
<comment type="subcellular location">
    <subcellularLocation>
        <location evidence="1">Cell membrane</location>
        <topology evidence="1">Multi-pass membrane protein</topology>
    </subcellularLocation>
</comment>
<evidence type="ECO:0000256" key="5">
    <source>
        <dbReference type="ARBA" id="ARBA00022989"/>
    </source>
</evidence>
<protein>
    <recommendedName>
        <fullName evidence="10">DoxX family protein</fullName>
    </recommendedName>
</protein>
<feature type="transmembrane region" description="Helical" evidence="7">
    <location>
        <begin position="88"/>
        <end position="112"/>
    </location>
</feature>
<sequence>MSYSDRSMRSYTAPLLAPASAASSSQHGYDVGLLLLRCMVGLTMAAHGAQKLFGWFGGQGLDATGHGFAESGYSAPKAMAVVAGLTEVVGGAGLFLGLLTPLSAAAVVGIMINAMAVKAGGGFFAPAGIEYDLVLLAAAVCLAFAGPGRYAVDHLLPVLRAHRLFHGVAAVAFGAVAAGLVLLIARN</sequence>
<gene>
    <name evidence="8" type="ORF">GCM10009544_45620</name>
</gene>
<dbReference type="EMBL" id="BAAAHB010000059">
    <property type="protein sequence ID" value="GAA0478587.1"/>
    <property type="molecule type" value="Genomic_DNA"/>
</dbReference>
<evidence type="ECO:0008006" key="10">
    <source>
        <dbReference type="Google" id="ProtNLM"/>
    </source>
</evidence>
<reference evidence="8 9" key="1">
    <citation type="journal article" date="2019" name="Int. J. Syst. Evol. Microbiol.">
        <title>The Global Catalogue of Microorganisms (GCM) 10K type strain sequencing project: providing services to taxonomists for standard genome sequencing and annotation.</title>
        <authorList>
            <consortium name="The Broad Institute Genomics Platform"/>
            <consortium name="The Broad Institute Genome Sequencing Center for Infectious Disease"/>
            <person name="Wu L."/>
            <person name="Ma J."/>
        </authorList>
    </citation>
    <scope>NUCLEOTIDE SEQUENCE [LARGE SCALE GENOMIC DNA]</scope>
    <source>
        <strain evidence="8 9">JCM 10649</strain>
    </source>
</reference>
<evidence type="ECO:0000256" key="4">
    <source>
        <dbReference type="ARBA" id="ARBA00022692"/>
    </source>
</evidence>
<evidence type="ECO:0000256" key="2">
    <source>
        <dbReference type="ARBA" id="ARBA00006679"/>
    </source>
</evidence>
<dbReference type="PANTHER" id="PTHR33452:SF1">
    <property type="entry name" value="INNER MEMBRANE PROTEIN YPHA-RELATED"/>
    <property type="match status" value="1"/>
</dbReference>
<comment type="caution">
    <text evidence="8">The sequence shown here is derived from an EMBL/GenBank/DDBJ whole genome shotgun (WGS) entry which is preliminary data.</text>
</comment>
<feature type="transmembrane region" description="Helical" evidence="7">
    <location>
        <begin position="164"/>
        <end position="185"/>
    </location>
</feature>
<evidence type="ECO:0000256" key="6">
    <source>
        <dbReference type="ARBA" id="ARBA00023136"/>
    </source>
</evidence>
<evidence type="ECO:0000313" key="9">
    <source>
        <dbReference type="Proteomes" id="UP001499895"/>
    </source>
</evidence>
<keyword evidence="6 7" id="KW-0472">Membrane</keyword>
<evidence type="ECO:0000256" key="7">
    <source>
        <dbReference type="SAM" id="Phobius"/>
    </source>
</evidence>
<comment type="similarity">
    <text evidence="2">Belongs to the DoxX family.</text>
</comment>
<evidence type="ECO:0000313" key="8">
    <source>
        <dbReference type="EMBL" id="GAA0478587.1"/>
    </source>
</evidence>
<keyword evidence="4 7" id="KW-0812">Transmembrane</keyword>
<proteinExistence type="inferred from homology"/>
<organism evidence="8 9">
    <name type="scientific">Streptomyces stramineus</name>
    <dbReference type="NCBI Taxonomy" id="173861"/>
    <lineage>
        <taxon>Bacteria</taxon>
        <taxon>Bacillati</taxon>
        <taxon>Actinomycetota</taxon>
        <taxon>Actinomycetes</taxon>
        <taxon>Kitasatosporales</taxon>
        <taxon>Streptomycetaceae</taxon>
        <taxon>Streptomyces</taxon>
    </lineage>
</organism>